<evidence type="ECO:0000313" key="2">
    <source>
        <dbReference type="EMBL" id="MPW23481.1"/>
    </source>
</evidence>
<comment type="caution">
    <text evidence="2">The sequence shown here is derived from an EMBL/GenBank/DDBJ whole genome shotgun (WGS) entry which is preliminary data.</text>
</comment>
<evidence type="ECO:0008006" key="4">
    <source>
        <dbReference type="Google" id="ProtNLM"/>
    </source>
</evidence>
<evidence type="ECO:0000313" key="3">
    <source>
        <dbReference type="Proteomes" id="UP000484381"/>
    </source>
</evidence>
<evidence type="ECO:0000256" key="1">
    <source>
        <dbReference type="SAM" id="SignalP"/>
    </source>
</evidence>
<keyword evidence="1" id="KW-0732">Signal</keyword>
<protein>
    <recommendedName>
        <fullName evidence="4">Lipoprotein</fullName>
    </recommendedName>
</protein>
<keyword evidence="3" id="KW-1185">Reference proteome</keyword>
<feature type="chain" id="PRO_5030712034" description="Lipoprotein" evidence="1">
    <location>
        <begin position="20"/>
        <end position="186"/>
    </location>
</feature>
<accession>A0A7X1NKQ9</accession>
<dbReference type="EMBL" id="WHNP01000112">
    <property type="protein sequence ID" value="MPW23481.1"/>
    <property type="molecule type" value="Genomic_DNA"/>
</dbReference>
<gene>
    <name evidence="2" type="ORF">GCT13_43800</name>
</gene>
<dbReference type="Proteomes" id="UP000484381">
    <property type="component" value="Unassembled WGS sequence"/>
</dbReference>
<organism evidence="2 3">
    <name type="scientific">Paraburkholderia franconis</name>
    <dbReference type="NCBI Taxonomy" id="2654983"/>
    <lineage>
        <taxon>Bacteria</taxon>
        <taxon>Pseudomonadati</taxon>
        <taxon>Pseudomonadota</taxon>
        <taxon>Betaproteobacteria</taxon>
        <taxon>Burkholderiales</taxon>
        <taxon>Burkholderiaceae</taxon>
        <taxon>Paraburkholderia</taxon>
    </lineage>
</organism>
<name>A0A7X1NKQ9_9BURK</name>
<feature type="signal peptide" evidence="1">
    <location>
        <begin position="1"/>
        <end position="19"/>
    </location>
</feature>
<sequence length="186" mass="19968">MRFVFVLALVLMFSICAAAQNRAAGPVAQSNAATQLFADLCIPAAGNSAKLNELAERYKLRTVDASFSQKILKGGPGTVWSASNSLGEFLVISQANNSCSVWARRADAETSIQQFKRIITGAERPGLQLKVVDDRDINGQGGTYHYLAYFLSKTGQTKGMYASIGTSTSSAAEVQVRLRLLPAKSE</sequence>
<reference evidence="2 3" key="1">
    <citation type="submission" date="2019-10" db="EMBL/GenBank/DDBJ databases">
        <title>Paraburkholderia sp. isolated from nodules of Mimosa pudica from Brazilian Atlantic Forest soils.</title>
        <authorList>
            <person name="Paulitsch F."/>
            <person name="Hungria M."/>
            <person name="Dall'Agnol R."/>
        </authorList>
    </citation>
    <scope>NUCLEOTIDE SEQUENCE [LARGE SCALE GENOMIC DNA]</scope>
    <source>
        <strain evidence="2 3">CNPSo 3157</strain>
    </source>
</reference>
<dbReference type="NCBIfam" id="NF047650">
    <property type="entry name" value="lipo_NMCC_0638"/>
    <property type="match status" value="1"/>
</dbReference>
<dbReference type="AlphaFoldDB" id="A0A7X1NKQ9"/>
<proteinExistence type="predicted"/>